<feature type="transmembrane region" description="Helical" evidence="2">
    <location>
        <begin position="219"/>
        <end position="238"/>
    </location>
</feature>
<evidence type="ECO:0000256" key="1">
    <source>
        <dbReference type="SAM" id="MobiDB-lite"/>
    </source>
</evidence>
<feature type="transmembrane region" description="Helical" evidence="2">
    <location>
        <begin position="325"/>
        <end position="348"/>
    </location>
</feature>
<feature type="transmembrane region" description="Helical" evidence="2">
    <location>
        <begin position="258"/>
        <end position="278"/>
    </location>
</feature>
<keyword evidence="4" id="KW-1185">Reference proteome</keyword>
<comment type="caution">
    <text evidence="3">The sequence shown here is derived from an EMBL/GenBank/DDBJ whole genome shotgun (WGS) entry which is preliminary data.</text>
</comment>
<dbReference type="PRINTS" id="PR01217">
    <property type="entry name" value="PRICHEXTENSN"/>
</dbReference>
<keyword evidence="2" id="KW-0472">Membrane</keyword>
<feature type="compositionally biased region" description="Pro residues" evidence="1">
    <location>
        <begin position="157"/>
        <end position="168"/>
    </location>
</feature>
<feature type="region of interest" description="Disordered" evidence="1">
    <location>
        <begin position="1"/>
        <end position="169"/>
    </location>
</feature>
<evidence type="ECO:0000313" key="4">
    <source>
        <dbReference type="Proteomes" id="UP000565724"/>
    </source>
</evidence>
<proteinExistence type="predicted"/>
<protein>
    <submittedName>
        <fullName evidence="3">Uncharacterized protein</fullName>
    </submittedName>
</protein>
<name>A0A7Y5ZZ04_9CELL</name>
<evidence type="ECO:0000313" key="3">
    <source>
        <dbReference type="EMBL" id="NUU16098.1"/>
    </source>
</evidence>
<accession>A0A7Y5ZZ04</accession>
<organism evidence="3 4">
    <name type="scientific">Cellulomonas humilata</name>
    <dbReference type="NCBI Taxonomy" id="144055"/>
    <lineage>
        <taxon>Bacteria</taxon>
        <taxon>Bacillati</taxon>
        <taxon>Actinomycetota</taxon>
        <taxon>Actinomycetes</taxon>
        <taxon>Micrococcales</taxon>
        <taxon>Cellulomonadaceae</taxon>
        <taxon>Cellulomonas</taxon>
    </lineage>
</organism>
<gene>
    <name evidence="3" type="ORF">HP550_02375</name>
</gene>
<reference evidence="3 4" key="1">
    <citation type="submission" date="2020-05" db="EMBL/GenBank/DDBJ databases">
        <title>Genome Sequencing of Type Strains.</title>
        <authorList>
            <person name="Lemaire J.F."/>
            <person name="Inderbitzin P."/>
            <person name="Gregorio O.A."/>
            <person name="Collins S.B."/>
            <person name="Wespe N."/>
            <person name="Knight-Connoni V."/>
        </authorList>
    </citation>
    <scope>NUCLEOTIDE SEQUENCE [LARGE SCALE GENOMIC DNA]</scope>
    <source>
        <strain evidence="3 4">ATCC 25174</strain>
    </source>
</reference>
<keyword evidence="2" id="KW-1133">Transmembrane helix</keyword>
<evidence type="ECO:0000256" key="2">
    <source>
        <dbReference type="SAM" id="Phobius"/>
    </source>
</evidence>
<dbReference type="AlphaFoldDB" id="A0A7Y5ZZ04"/>
<feature type="region of interest" description="Disordered" evidence="1">
    <location>
        <begin position="190"/>
        <end position="210"/>
    </location>
</feature>
<dbReference type="EMBL" id="JABMCI010000041">
    <property type="protein sequence ID" value="NUU16098.1"/>
    <property type="molecule type" value="Genomic_DNA"/>
</dbReference>
<feature type="transmembrane region" description="Helical" evidence="2">
    <location>
        <begin position="285"/>
        <end position="305"/>
    </location>
</feature>
<feature type="compositionally biased region" description="Low complexity" evidence="1">
    <location>
        <begin position="51"/>
        <end position="68"/>
    </location>
</feature>
<keyword evidence="2" id="KW-0812">Transmembrane</keyword>
<feature type="compositionally biased region" description="Pro residues" evidence="1">
    <location>
        <begin position="119"/>
        <end position="131"/>
    </location>
</feature>
<feature type="compositionally biased region" description="Low complexity" evidence="1">
    <location>
        <begin position="81"/>
        <end position="104"/>
    </location>
</feature>
<dbReference type="Proteomes" id="UP000565724">
    <property type="component" value="Unassembled WGS sequence"/>
</dbReference>
<dbReference type="RefSeq" id="WP_175345989.1">
    <property type="nucleotide sequence ID" value="NZ_JABMCI010000041.1"/>
</dbReference>
<feature type="compositionally biased region" description="Basic and acidic residues" evidence="1">
    <location>
        <begin position="1"/>
        <end position="18"/>
    </location>
</feature>
<sequence length="367" mass="37124">MSTSDPHRPGGATDRPDETDPAIEQTTPGADDAPAHEVAPTVETLDPPTPTEAEPGTAAEPDAVAEPAEPAPAEPIEKPVVEPVEPDAAATETLPAAARTTETTGPSLDTGRHAVVRPAPTPPDEPTPDPVVTPTAAAERAEPTATTTAERAEPTAAPTPEPLAPEPAPVTAAAPVTPVAPAAPAAPAAFAAPTPAAPGDDDLFPDPNAPRSTSVGSHILGVLVGLILGPIGAAVLLIGEAQILDAQVDGWDASTEVLGIVLVTLGVLLLGTVLLLGLWTPAVPITAGTVLTLAGIVYLYLPSIAREQTLNLLTSSGWRLTVTQVTVAGTSGMVLATGFLLLLAGIVIGAARRRGVHLGEFRERHRV</sequence>
<feature type="compositionally biased region" description="Low complexity" evidence="1">
    <location>
        <begin position="132"/>
        <end position="156"/>
    </location>
</feature>